<evidence type="ECO:0000256" key="4">
    <source>
        <dbReference type="ARBA" id="ARBA00044692"/>
    </source>
</evidence>
<feature type="region of interest" description="Disordered" evidence="7">
    <location>
        <begin position="1"/>
        <end position="73"/>
    </location>
</feature>
<comment type="subcellular location">
    <subcellularLocation>
        <location evidence="6">Nucleus</location>
    </subcellularLocation>
</comment>
<keyword evidence="6" id="KW-0547">Nucleotide-binding</keyword>
<dbReference type="EMBL" id="CAVNYO010000138">
    <property type="protein sequence ID" value="CAK5268441.1"/>
    <property type="molecule type" value="Genomic_DNA"/>
</dbReference>
<protein>
    <recommendedName>
        <fullName evidence="6">Decapping nuclease</fullName>
        <ecNumber evidence="6">3.6.1.-</ecNumber>
    </recommendedName>
</protein>
<evidence type="ECO:0000256" key="3">
    <source>
        <dbReference type="ARBA" id="ARBA00044676"/>
    </source>
</evidence>
<comment type="function">
    <text evidence="6">Decapping enzyme for NAD-capped RNAs: specifically hydrolyzes the nicotinamide adenine dinucleotide (NAD) cap from a subset of RNAs by removing the entire NAD moiety from the 5'-end of an NAD-capped RNA.</text>
</comment>
<dbReference type="GO" id="GO:0003723">
    <property type="term" value="F:RNA binding"/>
    <property type="evidence" value="ECO:0007669"/>
    <property type="project" value="UniProtKB-KW"/>
</dbReference>
<dbReference type="GO" id="GO:0046872">
    <property type="term" value="F:metal ion binding"/>
    <property type="evidence" value="ECO:0007669"/>
    <property type="project" value="UniProtKB-KW"/>
</dbReference>
<evidence type="ECO:0000256" key="5">
    <source>
        <dbReference type="ARBA" id="ARBA00048124"/>
    </source>
</evidence>
<dbReference type="GO" id="GO:0000956">
    <property type="term" value="P:nuclear-transcribed mRNA catabolic process"/>
    <property type="evidence" value="ECO:0007669"/>
    <property type="project" value="TreeGrafter"/>
</dbReference>
<keyword evidence="6" id="KW-0540">Nuclease</keyword>
<comment type="catalytic activity">
    <reaction evidence="5">
        <text>a 5'-end NAD(+)-phospho-ribonucleoside in mRNA + H2O = a 5'-end phospho-ribonucleoside in mRNA + NAD(+) + H(+)</text>
        <dbReference type="Rhea" id="RHEA:60880"/>
        <dbReference type="Rhea" id="RHEA-COMP:15692"/>
        <dbReference type="Rhea" id="RHEA-COMP:15698"/>
        <dbReference type="ChEBI" id="CHEBI:15377"/>
        <dbReference type="ChEBI" id="CHEBI:15378"/>
        <dbReference type="ChEBI" id="CHEBI:57540"/>
        <dbReference type="ChEBI" id="CHEBI:138282"/>
        <dbReference type="ChEBI" id="CHEBI:144029"/>
    </reaction>
    <physiologicalReaction direction="left-to-right" evidence="5">
        <dbReference type="Rhea" id="RHEA:60881"/>
    </physiologicalReaction>
</comment>
<comment type="caution">
    <text evidence="9">The sequence shown here is derived from an EMBL/GenBank/DDBJ whole genome shotgun (WGS) entry which is preliminary data.</text>
</comment>
<feature type="region of interest" description="Disordered" evidence="7">
    <location>
        <begin position="218"/>
        <end position="238"/>
    </location>
</feature>
<gene>
    <name evidence="9" type="ORF">MYCIT1_LOCUS11631</name>
</gene>
<dbReference type="PANTHER" id="PTHR12395:SF9">
    <property type="entry name" value="DECAPPING AND EXORIBONUCLEASE PROTEIN"/>
    <property type="match status" value="1"/>
</dbReference>
<evidence type="ECO:0000313" key="9">
    <source>
        <dbReference type="EMBL" id="CAK5268441.1"/>
    </source>
</evidence>
<dbReference type="Proteomes" id="UP001295794">
    <property type="component" value="Unassembled WGS sequence"/>
</dbReference>
<comment type="similarity">
    <text evidence="2 6">Belongs to the DXO/Dom3Z family.</text>
</comment>
<evidence type="ECO:0000313" key="10">
    <source>
        <dbReference type="Proteomes" id="UP001295794"/>
    </source>
</evidence>
<dbReference type="GO" id="GO:0004518">
    <property type="term" value="F:nuclease activity"/>
    <property type="evidence" value="ECO:0007669"/>
    <property type="project" value="UniProtKB-KW"/>
</dbReference>
<dbReference type="InterPro" id="IPR039039">
    <property type="entry name" value="RAI1-like_fam"/>
</dbReference>
<dbReference type="EC" id="3.6.1.-" evidence="6"/>
<dbReference type="AlphaFoldDB" id="A0AAD2H3E0"/>
<name>A0AAD2H3E0_9AGAR</name>
<comment type="catalytic activity">
    <reaction evidence="3">
        <text>a 5'-end (N(7)-methyl 5'-triphosphoguanosine)-ribonucleoside-ribonucleotide in mRNA + H2O = a (N(7)-methyl 5'-triphosphoguanosine)-nucleoside + a 5'-end phospho-ribonucleoside in mRNA + H(+)</text>
        <dbReference type="Rhea" id="RHEA:66928"/>
        <dbReference type="Rhea" id="RHEA-COMP:15692"/>
        <dbReference type="Rhea" id="RHEA-COMP:17313"/>
        <dbReference type="ChEBI" id="CHEBI:15377"/>
        <dbReference type="ChEBI" id="CHEBI:15378"/>
        <dbReference type="ChEBI" id="CHEBI:138282"/>
        <dbReference type="ChEBI" id="CHEBI:172876"/>
        <dbReference type="ChEBI" id="CHEBI:172877"/>
    </reaction>
    <physiologicalReaction direction="left-to-right" evidence="3">
        <dbReference type="Rhea" id="RHEA:66929"/>
    </physiologicalReaction>
</comment>
<organism evidence="9 10">
    <name type="scientific">Mycena citricolor</name>
    <dbReference type="NCBI Taxonomy" id="2018698"/>
    <lineage>
        <taxon>Eukaryota</taxon>
        <taxon>Fungi</taxon>
        <taxon>Dikarya</taxon>
        <taxon>Basidiomycota</taxon>
        <taxon>Agaricomycotina</taxon>
        <taxon>Agaricomycetes</taxon>
        <taxon>Agaricomycetidae</taxon>
        <taxon>Agaricales</taxon>
        <taxon>Marasmiineae</taxon>
        <taxon>Mycenaceae</taxon>
        <taxon>Mycena</taxon>
    </lineage>
</organism>
<evidence type="ECO:0000256" key="7">
    <source>
        <dbReference type="SAM" id="MobiDB-lite"/>
    </source>
</evidence>
<comment type="cofactor">
    <cofactor evidence="1 6">
        <name>a divalent metal cation</name>
        <dbReference type="ChEBI" id="CHEBI:60240"/>
    </cofactor>
</comment>
<dbReference type="Pfam" id="PF08652">
    <property type="entry name" value="RAI1"/>
    <property type="match status" value="1"/>
</dbReference>
<dbReference type="GO" id="GO:0000166">
    <property type="term" value="F:nucleotide binding"/>
    <property type="evidence" value="ECO:0007669"/>
    <property type="project" value="UniProtKB-KW"/>
</dbReference>
<proteinExistence type="inferred from homology"/>
<evidence type="ECO:0000256" key="6">
    <source>
        <dbReference type="RuleBase" id="RU367113"/>
    </source>
</evidence>
<dbReference type="PANTHER" id="PTHR12395">
    <property type="entry name" value="DOM-3 RELATED"/>
    <property type="match status" value="1"/>
</dbReference>
<dbReference type="GO" id="GO:0110155">
    <property type="term" value="P:NAD-cap decapping"/>
    <property type="evidence" value="ECO:0007669"/>
    <property type="project" value="TreeGrafter"/>
</dbReference>
<keyword evidence="6" id="KW-0378">Hydrolase</keyword>
<evidence type="ECO:0000256" key="2">
    <source>
        <dbReference type="ARBA" id="ARBA00006562"/>
    </source>
</evidence>
<dbReference type="GO" id="GO:0034353">
    <property type="term" value="F:mRNA 5'-diphosphatase activity"/>
    <property type="evidence" value="ECO:0007669"/>
    <property type="project" value="TreeGrafter"/>
</dbReference>
<comment type="catalytic activity">
    <reaction evidence="4">
        <text>a 5'-end triphospho-ribonucleoside in mRNA + H2O = a 5'-end phospho-ribonucleoside in mRNA + diphosphate + H(+)</text>
        <dbReference type="Rhea" id="RHEA:78683"/>
        <dbReference type="Rhea" id="RHEA-COMP:15692"/>
        <dbReference type="Rhea" id="RHEA-COMP:17164"/>
        <dbReference type="ChEBI" id="CHEBI:15377"/>
        <dbReference type="ChEBI" id="CHEBI:15378"/>
        <dbReference type="ChEBI" id="CHEBI:33019"/>
        <dbReference type="ChEBI" id="CHEBI:138282"/>
        <dbReference type="ChEBI" id="CHEBI:167618"/>
    </reaction>
    <physiologicalReaction direction="left-to-right" evidence="4">
        <dbReference type="Rhea" id="RHEA:78684"/>
    </physiologicalReaction>
</comment>
<sequence length="300" mass="33302">MSKRTLEQIDPEAVPEPSTIKRKLSLSSLKPTGPSPARQQITAPSVQLAYPSLLTPGSPPPAGPSPPFQQPTPLISFSYNDQHELEFNDSALRYLAPPPPRAQLGHGYDRWNRRPEARSRIDGLLRALSAVQDKKHPALSSGVGAVAWRGVLTRKSILTAPYEERESDGWLMNVMCVNGVLYLEEHRDEACLQAKNDLNPRQRRQTYFGYSFESYCTSSAPRNSPNPPQGPNDPVGWGGDVDTNVQWCSVVRTKLGNTRLVIGGEVDCVRDKYTGKTDTFVELKTSMSIRGAQDEVRFEK</sequence>
<evidence type="ECO:0000256" key="1">
    <source>
        <dbReference type="ARBA" id="ARBA00001968"/>
    </source>
</evidence>
<feature type="domain" description="RAI1-like" evidence="8">
    <location>
        <begin position="69"/>
        <end position="300"/>
    </location>
</feature>
<dbReference type="GO" id="GO:0005829">
    <property type="term" value="C:cytosol"/>
    <property type="evidence" value="ECO:0007669"/>
    <property type="project" value="TreeGrafter"/>
</dbReference>
<dbReference type="InterPro" id="IPR013961">
    <property type="entry name" value="RAI1"/>
</dbReference>
<feature type="compositionally biased region" description="Pro residues" evidence="7">
    <location>
        <begin position="57"/>
        <end position="70"/>
    </location>
</feature>
<evidence type="ECO:0000259" key="8">
    <source>
        <dbReference type="Pfam" id="PF08652"/>
    </source>
</evidence>
<accession>A0AAD2H3E0</accession>
<keyword evidence="6" id="KW-0539">Nucleus</keyword>
<keyword evidence="6" id="KW-0479">Metal-binding</keyword>
<dbReference type="GO" id="GO:0005634">
    <property type="term" value="C:nucleus"/>
    <property type="evidence" value="ECO:0007669"/>
    <property type="project" value="UniProtKB-SubCell"/>
</dbReference>
<keyword evidence="10" id="KW-1185">Reference proteome</keyword>
<keyword evidence="6" id="KW-0694">RNA-binding</keyword>
<reference evidence="9" key="1">
    <citation type="submission" date="2023-11" db="EMBL/GenBank/DDBJ databases">
        <authorList>
            <person name="De Vega J J."/>
            <person name="De Vega J J."/>
        </authorList>
    </citation>
    <scope>NUCLEOTIDE SEQUENCE</scope>
</reference>